<name>A0A4S4B449_9RHOO</name>
<feature type="domain" description="FAD dependent oxidoreductase" evidence="6">
    <location>
        <begin position="5"/>
        <end position="372"/>
    </location>
</feature>
<evidence type="ECO:0000313" key="8">
    <source>
        <dbReference type="Proteomes" id="UP000308430"/>
    </source>
</evidence>
<evidence type="ECO:0000259" key="6">
    <source>
        <dbReference type="Pfam" id="PF01266"/>
    </source>
</evidence>
<organism evidence="7 8">
    <name type="scientific">Pseudothauera nasutitermitis</name>
    <dbReference type="NCBI Taxonomy" id="2565930"/>
    <lineage>
        <taxon>Bacteria</taxon>
        <taxon>Pseudomonadati</taxon>
        <taxon>Pseudomonadota</taxon>
        <taxon>Betaproteobacteria</taxon>
        <taxon>Rhodocyclales</taxon>
        <taxon>Zoogloeaceae</taxon>
        <taxon>Pseudothauera</taxon>
    </lineage>
</organism>
<dbReference type="GO" id="GO:0047545">
    <property type="term" value="F:(S)-2-hydroxyglutarate dehydrogenase activity"/>
    <property type="evidence" value="ECO:0007669"/>
    <property type="project" value="TreeGrafter"/>
</dbReference>
<evidence type="ECO:0000256" key="4">
    <source>
        <dbReference type="ARBA" id="ARBA00023002"/>
    </source>
</evidence>
<evidence type="ECO:0000256" key="5">
    <source>
        <dbReference type="ARBA" id="ARBA00037941"/>
    </source>
</evidence>
<dbReference type="PANTHER" id="PTHR43104">
    <property type="entry name" value="L-2-HYDROXYGLUTARATE DEHYDROGENASE, MITOCHONDRIAL"/>
    <property type="match status" value="1"/>
</dbReference>
<comment type="cofactor">
    <cofactor evidence="1">
        <name>FAD</name>
        <dbReference type="ChEBI" id="CHEBI:57692"/>
    </cofactor>
</comment>
<evidence type="ECO:0000256" key="3">
    <source>
        <dbReference type="ARBA" id="ARBA00022827"/>
    </source>
</evidence>
<reference evidence="7 8" key="1">
    <citation type="submission" date="2019-04" db="EMBL/GenBank/DDBJ databases">
        <title>Azoarcus nasutitermitis sp. nov. isolated from termite nest.</title>
        <authorList>
            <person name="Lin S.-Y."/>
            <person name="Hameed A."/>
            <person name="Hsu Y.-H."/>
            <person name="Young C.-C."/>
        </authorList>
    </citation>
    <scope>NUCLEOTIDE SEQUENCE [LARGE SCALE GENOMIC DNA]</scope>
    <source>
        <strain evidence="7 8">CC-YHH838</strain>
    </source>
</reference>
<dbReference type="EMBL" id="SSOC01000001">
    <property type="protein sequence ID" value="THF67478.1"/>
    <property type="molecule type" value="Genomic_DNA"/>
</dbReference>
<keyword evidence="8" id="KW-1185">Reference proteome</keyword>
<dbReference type="AlphaFoldDB" id="A0A4S4B449"/>
<gene>
    <name evidence="7" type="ORF">E6C76_03685</name>
</gene>
<dbReference type="InterPro" id="IPR006076">
    <property type="entry name" value="FAD-dep_OxRdtase"/>
</dbReference>
<keyword evidence="2" id="KW-0285">Flavoprotein</keyword>
<dbReference type="Proteomes" id="UP000308430">
    <property type="component" value="Unassembled WGS sequence"/>
</dbReference>
<dbReference type="InterPro" id="IPR036188">
    <property type="entry name" value="FAD/NAD-bd_sf"/>
</dbReference>
<dbReference type="Gene3D" id="3.50.50.60">
    <property type="entry name" value="FAD/NAD(P)-binding domain"/>
    <property type="match status" value="1"/>
</dbReference>
<evidence type="ECO:0000256" key="1">
    <source>
        <dbReference type="ARBA" id="ARBA00001974"/>
    </source>
</evidence>
<keyword evidence="4" id="KW-0560">Oxidoreductase</keyword>
<dbReference type="OrthoDB" id="9801699at2"/>
<dbReference type="Gene3D" id="3.30.9.10">
    <property type="entry name" value="D-Amino Acid Oxidase, subunit A, domain 2"/>
    <property type="match status" value="1"/>
</dbReference>
<dbReference type="PANTHER" id="PTHR43104:SF4">
    <property type="entry name" value="L-2-HYDROXYGLUTARATE DEHYDROGENASE, MITOCHONDRIAL"/>
    <property type="match status" value="1"/>
</dbReference>
<evidence type="ECO:0000313" key="7">
    <source>
        <dbReference type="EMBL" id="THF67478.1"/>
    </source>
</evidence>
<protein>
    <submittedName>
        <fullName evidence="7">NAD(P)/FAD-dependent oxidoreductase</fullName>
    </submittedName>
</protein>
<dbReference type="Pfam" id="PF01266">
    <property type="entry name" value="DAO"/>
    <property type="match status" value="1"/>
</dbReference>
<sequence>MEQLDCVVIGAGVVGLACARELARAGREVLILESGERFGGGVSSRSSEVIHAGLYYPPGSLKAVLCVRGKQLLYRYCAERGVPQRRCGKLVVATSAEQQDALRHIAAHAAANGVDDLQPLSAAEAIRLEPALHCVGALLSPSTGIVDSHALMLALLGDAQADGALFVPNTPVLGGACTARGIELHTGGSAPTRILAHTVINAAGLNALPLAGRLEGLPPRHVPKAAFAKGSYFSLQGRAPFSHLIYPVPIAGGLGVHLTLDLQGRARFGPDVEWVDAPVDGGDFDYRVDAAQAARFRASVLRYWPELPEGALLPDYAGIRPKIGGPTTSPADFPDFRIDGPDVHGIAGLVNLLGIESPGLTSSLAIAEEAVRRLRGT</sequence>
<accession>A0A4S4B449</accession>
<evidence type="ECO:0000256" key="2">
    <source>
        <dbReference type="ARBA" id="ARBA00022630"/>
    </source>
</evidence>
<proteinExistence type="inferred from homology"/>
<comment type="similarity">
    <text evidence="5">Belongs to the L2HGDH family.</text>
</comment>
<keyword evidence="3" id="KW-0274">FAD</keyword>
<dbReference type="SUPFAM" id="SSF51905">
    <property type="entry name" value="FAD/NAD(P)-binding domain"/>
    <property type="match status" value="1"/>
</dbReference>
<dbReference type="RefSeq" id="WP_136346887.1">
    <property type="nucleotide sequence ID" value="NZ_SSOC01000001.1"/>
</dbReference>
<comment type="caution">
    <text evidence="7">The sequence shown here is derived from an EMBL/GenBank/DDBJ whole genome shotgun (WGS) entry which is preliminary data.</text>
</comment>